<comment type="subcellular location">
    <subcellularLocation>
        <location evidence="1">Nucleus</location>
    </subcellularLocation>
</comment>
<comment type="similarity">
    <text evidence="2">Belongs to the CENP-C/MIF2 family.</text>
</comment>
<feature type="region of interest" description="Disordered" evidence="7">
    <location>
        <begin position="1"/>
        <end position="26"/>
    </location>
</feature>
<evidence type="ECO:0000256" key="1">
    <source>
        <dbReference type="ARBA" id="ARBA00004123"/>
    </source>
</evidence>
<name>A0A8E2J5N1_9APHY</name>
<feature type="compositionally biased region" description="Basic residues" evidence="7">
    <location>
        <begin position="302"/>
        <end position="314"/>
    </location>
</feature>
<accession>A0A8E2J5N1</accession>
<keyword evidence="10" id="KW-1185">Reference proteome</keyword>
<dbReference type="Pfam" id="PF11699">
    <property type="entry name" value="CENP-C_C"/>
    <property type="match status" value="1"/>
</dbReference>
<dbReference type="GO" id="GO:0019237">
    <property type="term" value="F:centromeric DNA binding"/>
    <property type="evidence" value="ECO:0007669"/>
    <property type="project" value="InterPro"/>
</dbReference>
<feature type="compositionally biased region" description="Polar residues" evidence="7">
    <location>
        <begin position="120"/>
        <end position="132"/>
    </location>
</feature>
<evidence type="ECO:0000256" key="5">
    <source>
        <dbReference type="ARBA" id="ARBA00057947"/>
    </source>
</evidence>
<comment type="function">
    <text evidence="5">Component of the kinetochore, a multiprotein complex that assembles on centromeric DNA and attaches chromosomes to spindle microtubules, mediating chromosome segregation and sister chromatid segregation during meiosis and mitosis. Component of the inner kinetochore constitutive centromere-associated network (CCAN), which serves as a structural platform for outer kinetochore assembly.</text>
</comment>
<feature type="compositionally biased region" description="Basic and acidic residues" evidence="7">
    <location>
        <begin position="316"/>
        <end position="329"/>
    </location>
</feature>
<evidence type="ECO:0000259" key="8">
    <source>
        <dbReference type="Pfam" id="PF11699"/>
    </source>
</evidence>
<sequence length="598" mass="67920">MPASTRKSSIGTRRGPQKYIPYRADDLQHGKKTGIVVEYVDHKSDEFEPFEQVIGQADQRTPPRVQGTRRKRIVKTPVAAVDNYDQQDDYDENGEMDMELEESNPNSPSAYFANTRPAHITSSVQRVGSSSRPVAHSSDVDFDQIPSPRASPSSAAAQRSLARGRSPGPSRLSKSFAVEEDDDIPMDNGGLDYSGGGFNHDMDDDSDNAPAYSPTPEPQSQRKSVQLSRRTSFAQIAQDDEEEEQVEDAMAIDVSPISRSKGKQRATDDPLQQDYEDRFDQDMVEDELQPMEEVQVEEQPRKRGRPPKKAKGRAQARTDENAEQREKPVAKKPRAKPRKENVLREVMTDFNQEDDDASGLRRGKRVRYAPLEWWRQERAVYGQRETDSVVVPIIKEIRRIPKEEPKPLGAKYRRAKRRGRSKTVDELVYNPEEGWDEGTEPDGECIDYETQEVTRRRLAYTTSMVSQRWTIQKEFMFEKIFSDGDFVAAGMLTIPPEKQKPTKSTKDNTFVFYVVEGAVSCKIHKETFVIATGGMLMVPRGNIYYIQNISDRDAKLFFAQARKVVEGEYDDDDESPTVVHDRSQSYAREPGERSSAAR</sequence>
<feature type="domain" description="Mif2/CENP-C cupin" evidence="8">
    <location>
        <begin position="475"/>
        <end position="560"/>
    </location>
</feature>
<dbReference type="AlphaFoldDB" id="A0A8E2J5N1"/>
<feature type="compositionally biased region" description="Low complexity" evidence="7">
    <location>
        <begin position="146"/>
        <end position="166"/>
    </location>
</feature>
<dbReference type="InterPro" id="IPR025974">
    <property type="entry name" value="Mif2/CENP-C_cupin"/>
</dbReference>
<feature type="region of interest" description="Disordered" evidence="7">
    <location>
        <begin position="54"/>
        <end position="360"/>
    </location>
</feature>
<dbReference type="Gene3D" id="2.60.120.10">
    <property type="entry name" value="Jelly Rolls"/>
    <property type="match status" value="1"/>
</dbReference>
<evidence type="ECO:0000256" key="6">
    <source>
        <dbReference type="ARBA" id="ARBA00075033"/>
    </source>
</evidence>
<evidence type="ECO:0000256" key="7">
    <source>
        <dbReference type="SAM" id="MobiDB-lite"/>
    </source>
</evidence>
<dbReference type="InterPro" id="IPR028386">
    <property type="entry name" value="CENP-C/Mif2/cnp3"/>
</dbReference>
<dbReference type="PANTHER" id="PTHR16684:SF11">
    <property type="entry name" value="CENTROMERE PROTEIN C"/>
    <property type="match status" value="1"/>
</dbReference>
<evidence type="ECO:0000256" key="2">
    <source>
        <dbReference type="ARBA" id="ARBA00010291"/>
    </source>
</evidence>
<dbReference type="OrthoDB" id="1939643at2759"/>
<evidence type="ECO:0000256" key="3">
    <source>
        <dbReference type="ARBA" id="ARBA00023125"/>
    </source>
</evidence>
<feature type="compositionally biased region" description="Polar residues" evidence="7">
    <location>
        <begin position="1"/>
        <end position="11"/>
    </location>
</feature>
<protein>
    <recommendedName>
        <fullName evidence="6">CENP-C homolog</fullName>
    </recommendedName>
</protein>
<dbReference type="GO" id="GO:0051455">
    <property type="term" value="P:spindle attachment to meiosis I kinetochore"/>
    <property type="evidence" value="ECO:0007669"/>
    <property type="project" value="TreeGrafter"/>
</dbReference>
<feature type="compositionally biased region" description="Acidic residues" evidence="7">
    <location>
        <begin position="282"/>
        <end position="296"/>
    </location>
</feature>
<organism evidence="9 10">
    <name type="scientific">Obba rivulosa</name>
    <dbReference type="NCBI Taxonomy" id="1052685"/>
    <lineage>
        <taxon>Eukaryota</taxon>
        <taxon>Fungi</taxon>
        <taxon>Dikarya</taxon>
        <taxon>Basidiomycota</taxon>
        <taxon>Agaricomycotina</taxon>
        <taxon>Agaricomycetes</taxon>
        <taxon>Polyporales</taxon>
        <taxon>Gelatoporiaceae</taxon>
        <taxon>Obba</taxon>
    </lineage>
</organism>
<dbReference type="GO" id="GO:0051382">
    <property type="term" value="P:kinetochore assembly"/>
    <property type="evidence" value="ECO:0007669"/>
    <property type="project" value="InterPro"/>
</dbReference>
<keyword evidence="3" id="KW-0238">DNA-binding</keyword>
<dbReference type="FunFam" id="2.60.120.10:FF:000033">
    <property type="entry name" value="Centromere protein C 1"/>
    <property type="match status" value="1"/>
</dbReference>
<feature type="compositionally biased region" description="Acidic residues" evidence="7">
    <location>
        <begin position="238"/>
        <end position="247"/>
    </location>
</feature>
<dbReference type="Proteomes" id="UP000250043">
    <property type="component" value="Unassembled WGS sequence"/>
</dbReference>
<dbReference type="GO" id="GO:0051315">
    <property type="term" value="P:attachment of mitotic spindle microtubules to kinetochore"/>
    <property type="evidence" value="ECO:0007669"/>
    <property type="project" value="TreeGrafter"/>
</dbReference>
<feature type="compositionally biased region" description="Acidic residues" evidence="7">
    <location>
        <begin position="85"/>
        <end position="102"/>
    </location>
</feature>
<proteinExistence type="inferred from homology"/>
<evidence type="ECO:0000313" key="9">
    <source>
        <dbReference type="EMBL" id="OCH93832.1"/>
    </source>
</evidence>
<evidence type="ECO:0000313" key="10">
    <source>
        <dbReference type="Proteomes" id="UP000250043"/>
    </source>
</evidence>
<feature type="compositionally biased region" description="Polar residues" evidence="7">
    <location>
        <begin position="218"/>
        <end position="233"/>
    </location>
</feature>
<gene>
    <name evidence="9" type="ORF">OBBRIDRAFT_817567</name>
</gene>
<dbReference type="SUPFAM" id="SSF51182">
    <property type="entry name" value="RmlC-like cupins"/>
    <property type="match status" value="1"/>
</dbReference>
<feature type="region of interest" description="Disordered" evidence="7">
    <location>
        <begin position="567"/>
        <end position="598"/>
    </location>
</feature>
<dbReference type="CDD" id="cd06993">
    <property type="entry name" value="cupin_CENP-C_C"/>
    <property type="match status" value="1"/>
</dbReference>
<dbReference type="GO" id="GO:0000776">
    <property type="term" value="C:kinetochore"/>
    <property type="evidence" value="ECO:0007669"/>
    <property type="project" value="InterPro"/>
</dbReference>
<dbReference type="InterPro" id="IPR014710">
    <property type="entry name" value="RmlC-like_jellyroll"/>
</dbReference>
<evidence type="ECO:0000256" key="4">
    <source>
        <dbReference type="ARBA" id="ARBA00023242"/>
    </source>
</evidence>
<reference evidence="9 10" key="1">
    <citation type="submission" date="2016-07" db="EMBL/GenBank/DDBJ databases">
        <title>Draft genome of the white-rot fungus Obba rivulosa 3A-2.</title>
        <authorList>
            <consortium name="DOE Joint Genome Institute"/>
            <person name="Miettinen O."/>
            <person name="Riley R."/>
            <person name="Acob R."/>
            <person name="Barry K."/>
            <person name="Cullen D."/>
            <person name="De Vries R."/>
            <person name="Hainaut M."/>
            <person name="Hatakka A."/>
            <person name="Henrissat B."/>
            <person name="Hilden K."/>
            <person name="Kuo R."/>
            <person name="Labutti K."/>
            <person name="Lipzen A."/>
            <person name="Makela M.R."/>
            <person name="Sandor L."/>
            <person name="Spatafora J.W."/>
            <person name="Grigoriev I.V."/>
            <person name="Hibbett D.S."/>
        </authorList>
    </citation>
    <scope>NUCLEOTIDE SEQUENCE [LARGE SCALE GENOMIC DNA]</scope>
    <source>
        <strain evidence="9 10">3A-2</strain>
    </source>
</reference>
<dbReference type="InterPro" id="IPR011051">
    <property type="entry name" value="RmlC_Cupin_sf"/>
</dbReference>
<feature type="compositionally biased region" description="Basic and acidic residues" evidence="7">
    <location>
        <begin position="338"/>
        <end position="347"/>
    </location>
</feature>
<dbReference type="EMBL" id="KV722350">
    <property type="protein sequence ID" value="OCH93832.1"/>
    <property type="molecule type" value="Genomic_DNA"/>
</dbReference>
<dbReference type="PANTHER" id="PTHR16684">
    <property type="entry name" value="CENTROMERE PROTEIN C"/>
    <property type="match status" value="1"/>
</dbReference>
<dbReference type="GO" id="GO:0005634">
    <property type="term" value="C:nucleus"/>
    <property type="evidence" value="ECO:0007669"/>
    <property type="project" value="UniProtKB-SubCell"/>
</dbReference>
<keyword evidence="4" id="KW-0539">Nucleus</keyword>